<reference evidence="1" key="1">
    <citation type="submission" date="2016-07" db="EMBL/GenBank/DDBJ databases">
        <authorList>
            <person name="Bretaudeau A."/>
        </authorList>
    </citation>
    <scope>NUCLEOTIDE SEQUENCE</scope>
    <source>
        <strain evidence="1">Rice</strain>
        <tissue evidence="1">Whole body</tissue>
    </source>
</reference>
<dbReference type="AlphaFoldDB" id="A0A2H1X194"/>
<name>A0A2H1X194_SPOFR</name>
<evidence type="ECO:0000313" key="1">
    <source>
        <dbReference type="EMBL" id="SOQ59081.1"/>
    </source>
</evidence>
<gene>
    <name evidence="1" type="ORF">SFRICE_040001</name>
</gene>
<proteinExistence type="predicted"/>
<sequence>MFDCTAVAVAGQLAVVQRVASAIPARSNSLDMGINDCDQFSLIWSNLGFSNLKRIYGSVVPELKQNCS</sequence>
<organism evidence="1">
    <name type="scientific">Spodoptera frugiperda</name>
    <name type="common">Fall armyworm</name>
    <dbReference type="NCBI Taxonomy" id="7108"/>
    <lineage>
        <taxon>Eukaryota</taxon>
        <taxon>Metazoa</taxon>
        <taxon>Ecdysozoa</taxon>
        <taxon>Arthropoda</taxon>
        <taxon>Hexapoda</taxon>
        <taxon>Insecta</taxon>
        <taxon>Pterygota</taxon>
        <taxon>Neoptera</taxon>
        <taxon>Endopterygota</taxon>
        <taxon>Lepidoptera</taxon>
        <taxon>Glossata</taxon>
        <taxon>Ditrysia</taxon>
        <taxon>Noctuoidea</taxon>
        <taxon>Noctuidae</taxon>
        <taxon>Amphipyrinae</taxon>
        <taxon>Spodoptera</taxon>
    </lineage>
</organism>
<dbReference type="EMBL" id="ODYU01012652">
    <property type="protein sequence ID" value="SOQ59081.1"/>
    <property type="molecule type" value="Genomic_DNA"/>
</dbReference>
<accession>A0A2H1X194</accession>
<protein>
    <submittedName>
        <fullName evidence="1">SFRICE_040001</fullName>
    </submittedName>
</protein>